<evidence type="ECO:0000313" key="3">
    <source>
        <dbReference type="Proteomes" id="UP000195402"/>
    </source>
</evidence>
<dbReference type="AlphaFoldDB" id="A0A200QXZ8"/>
<feature type="region of interest" description="Disordered" evidence="1">
    <location>
        <begin position="1"/>
        <end position="40"/>
    </location>
</feature>
<sequence>MTEPPDGSSPPLSSHPRMIGLSNENRGIQATATSSDPISRAVGPASTPWVSLFASSNRLLPAAALSFIPPTVVDGQLTVSISSDDYKDQVRSCENFLIGTFVGRRLPYTFVKESLVKVWGLKGPPIGS</sequence>
<protein>
    <submittedName>
        <fullName evidence="2">Uncharacterized protein</fullName>
    </submittedName>
</protein>
<accession>A0A200QXZ8</accession>
<dbReference type="OrthoDB" id="1939300at2759"/>
<gene>
    <name evidence="2" type="ORF">BVC80_1559g13</name>
</gene>
<organism evidence="2 3">
    <name type="scientific">Macleaya cordata</name>
    <name type="common">Five-seeded plume-poppy</name>
    <name type="synonym">Bocconia cordata</name>
    <dbReference type="NCBI Taxonomy" id="56857"/>
    <lineage>
        <taxon>Eukaryota</taxon>
        <taxon>Viridiplantae</taxon>
        <taxon>Streptophyta</taxon>
        <taxon>Embryophyta</taxon>
        <taxon>Tracheophyta</taxon>
        <taxon>Spermatophyta</taxon>
        <taxon>Magnoliopsida</taxon>
        <taxon>Ranunculales</taxon>
        <taxon>Papaveraceae</taxon>
        <taxon>Papaveroideae</taxon>
        <taxon>Macleaya</taxon>
    </lineage>
</organism>
<proteinExistence type="predicted"/>
<dbReference type="Proteomes" id="UP000195402">
    <property type="component" value="Unassembled WGS sequence"/>
</dbReference>
<reference evidence="2 3" key="1">
    <citation type="journal article" date="2017" name="Mol. Plant">
        <title>The Genome of Medicinal Plant Macleaya cordata Provides New Insights into Benzylisoquinoline Alkaloids Metabolism.</title>
        <authorList>
            <person name="Liu X."/>
            <person name="Liu Y."/>
            <person name="Huang P."/>
            <person name="Ma Y."/>
            <person name="Qing Z."/>
            <person name="Tang Q."/>
            <person name="Cao H."/>
            <person name="Cheng P."/>
            <person name="Zheng Y."/>
            <person name="Yuan Z."/>
            <person name="Zhou Y."/>
            <person name="Liu J."/>
            <person name="Tang Z."/>
            <person name="Zhuo Y."/>
            <person name="Zhang Y."/>
            <person name="Yu L."/>
            <person name="Huang J."/>
            <person name="Yang P."/>
            <person name="Peng Q."/>
            <person name="Zhang J."/>
            <person name="Jiang W."/>
            <person name="Zhang Z."/>
            <person name="Lin K."/>
            <person name="Ro D.K."/>
            <person name="Chen X."/>
            <person name="Xiong X."/>
            <person name="Shang Y."/>
            <person name="Huang S."/>
            <person name="Zeng J."/>
        </authorList>
    </citation>
    <scope>NUCLEOTIDE SEQUENCE [LARGE SCALE GENOMIC DNA]</scope>
    <source>
        <strain evidence="3">cv. BLH2017</strain>
        <tissue evidence="2">Root</tissue>
    </source>
</reference>
<feature type="compositionally biased region" description="Polar residues" evidence="1">
    <location>
        <begin position="22"/>
        <end position="37"/>
    </location>
</feature>
<evidence type="ECO:0000256" key="1">
    <source>
        <dbReference type="SAM" id="MobiDB-lite"/>
    </source>
</evidence>
<dbReference type="EMBL" id="MVGT01000786">
    <property type="protein sequence ID" value="OVA15353.1"/>
    <property type="molecule type" value="Genomic_DNA"/>
</dbReference>
<dbReference type="InParanoid" id="A0A200QXZ8"/>
<name>A0A200QXZ8_MACCD</name>
<keyword evidence="3" id="KW-1185">Reference proteome</keyword>
<evidence type="ECO:0000313" key="2">
    <source>
        <dbReference type="EMBL" id="OVA15353.1"/>
    </source>
</evidence>
<comment type="caution">
    <text evidence="2">The sequence shown here is derived from an EMBL/GenBank/DDBJ whole genome shotgun (WGS) entry which is preliminary data.</text>
</comment>